<evidence type="ECO:0000256" key="6">
    <source>
        <dbReference type="SAM" id="MobiDB-lite"/>
    </source>
</evidence>
<feature type="transmembrane region" description="Helical" evidence="7">
    <location>
        <begin position="64"/>
        <end position="84"/>
    </location>
</feature>
<sequence length="416" mass="43538">MNQHPHTTGDADPQHPPEEPGREDLFALPGNPYAARMEQPAMPDLDAQAPQLRSSEQQRMNMRAIGFLVALVLLLGLAGIWMVGNVMRSEKTQHREELVTVPAAPKPPPPLPSPPPPTAAPIVAAEPIPLSAPPLPPVAAPRPVSQGPSLMERRMGAGPGTVAVAGDATQPAVANPVAPFAGLAGIPGIQGVPGAEPAIGPNSAYRAKPLAPTASAEPLLHPDALMVRGTYLRCVLETRIITDIPGFTSCVVTEPVYSVNGKRLLLPKGSKVLGKYDTEPNGPRLAVIWDRIVTPNGIDVNMASPGVDNLGGAGHPGHLDQHWFSRVGSALLISLFADAFKYGAAKNGPESTTVTGGGIAVQSPFESYTAQTLQSLASMAVRRAANRPDTVTINQGTVVNVYVAKDVDFSGVVARF</sequence>
<evidence type="ECO:0008006" key="10">
    <source>
        <dbReference type="Google" id="ProtNLM"/>
    </source>
</evidence>
<name>A0AAE3NBQ0_9BURK</name>
<dbReference type="GO" id="GO:0016020">
    <property type="term" value="C:membrane"/>
    <property type="evidence" value="ECO:0007669"/>
    <property type="project" value="UniProtKB-SubCell"/>
</dbReference>
<evidence type="ECO:0000313" key="9">
    <source>
        <dbReference type="Proteomes" id="UP001212602"/>
    </source>
</evidence>
<accession>A0AAE3NBQ0</accession>
<dbReference type="CDD" id="cd16429">
    <property type="entry name" value="VirB10"/>
    <property type="match status" value="1"/>
</dbReference>
<keyword evidence="4 7" id="KW-1133">Transmembrane helix</keyword>
<evidence type="ECO:0000313" key="8">
    <source>
        <dbReference type="EMBL" id="MDA7418433.1"/>
    </source>
</evidence>
<feature type="region of interest" description="Disordered" evidence="6">
    <location>
        <begin position="102"/>
        <end position="122"/>
    </location>
</feature>
<dbReference type="InterPro" id="IPR042217">
    <property type="entry name" value="T4SS_VirB10/TrbI"/>
</dbReference>
<dbReference type="EMBL" id="JAQIPB010000009">
    <property type="protein sequence ID" value="MDA7418433.1"/>
    <property type="molecule type" value="Genomic_DNA"/>
</dbReference>
<evidence type="ECO:0000256" key="1">
    <source>
        <dbReference type="ARBA" id="ARBA00004167"/>
    </source>
</evidence>
<dbReference type="Proteomes" id="UP001212602">
    <property type="component" value="Unassembled WGS sequence"/>
</dbReference>
<dbReference type="RefSeq" id="WP_271429649.1">
    <property type="nucleotide sequence ID" value="NZ_JAQIPB010000009.1"/>
</dbReference>
<dbReference type="AlphaFoldDB" id="A0AAE3NBQ0"/>
<proteinExistence type="inferred from homology"/>
<evidence type="ECO:0000256" key="4">
    <source>
        <dbReference type="ARBA" id="ARBA00022989"/>
    </source>
</evidence>
<dbReference type="Pfam" id="PF03743">
    <property type="entry name" value="TrbI"/>
    <property type="match status" value="1"/>
</dbReference>
<comment type="subcellular location">
    <subcellularLocation>
        <location evidence="1">Membrane</location>
        <topology evidence="1">Single-pass membrane protein</topology>
    </subcellularLocation>
</comment>
<keyword evidence="9" id="KW-1185">Reference proteome</keyword>
<gene>
    <name evidence="8" type="ORF">PGB34_18850</name>
</gene>
<organism evidence="8 9">
    <name type="scientific">Xenophilus arseniciresistens</name>
    <dbReference type="NCBI Taxonomy" id="1283306"/>
    <lineage>
        <taxon>Bacteria</taxon>
        <taxon>Pseudomonadati</taxon>
        <taxon>Pseudomonadota</taxon>
        <taxon>Betaproteobacteria</taxon>
        <taxon>Burkholderiales</taxon>
        <taxon>Comamonadaceae</taxon>
        <taxon>Xenophilus</taxon>
    </lineage>
</organism>
<keyword evidence="3 7" id="KW-0812">Transmembrane</keyword>
<feature type="compositionally biased region" description="Basic and acidic residues" evidence="6">
    <location>
        <begin position="7"/>
        <end position="25"/>
    </location>
</feature>
<dbReference type="InterPro" id="IPR005498">
    <property type="entry name" value="T4SS_VirB10/TraB/TrbI"/>
</dbReference>
<protein>
    <recommendedName>
        <fullName evidence="10">Type IV secretion system protein VirB10</fullName>
    </recommendedName>
</protein>
<evidence type="ECO:0000256" key="7">
    <source>
        <dbReference type="SAM" id="Phobius"/>
    </source>
</evidence>
<comment type="similarity">
    <text evidence="2">Belongs to the TrbI/VirB10 family.</text>
</comment>
<reference evidence="8" key="1">
    <citation type="submission" date="2023-01" db="EMBL/GenBank/DDBJ databases">
        <title>Xenophilus mangrovi sp. nov., isolated from soil of Mangrove nature reserve.</title>
        <authorList>
            <person name="Xu S."/>
            <person name="Liu Z."/>
            <person name="Xu Y."/>
        </authorList>
    </citation>
    <scope>NUCLEOTIDE SEQUENCE</scope>
    <source>
        <strain evidence="8">YW8</strain>
    </source>
</reference>
<feature type="region of interest" description="Disordered" evidence="6">
    <location>
        <begin position="1"/>
        <end position="28"/>
    </location>
</feature>
<comment type="caution">
    <text evidence="8">The sequence shown here is derived from an EMBL/GenBank/DDBJ whole genome shotgun (WGS) entry which is preliminary data.</text>
</comment>
<feature type="compositionally biased region" description="Pro residues" evidence="6">
    <location>
        <begin position="104"/>
        <end position="119"/>
    </location>
</feature>
<evidence type="ECO:0000256" key="2">
    <source>
        <dbReference type="ARBA" id="ARBA00010265"/>
    </source>
</evidence>
<dbReference type="Gene3D" id="2.40.128.260">
    <property type="entry name" value="Type IV secretion system, VirB10/TraB/TrbI"/>
    <property type="match status" value="1"/>
</dbReference>
<evidence type="ECO:0000256" key="3">
    <source>
        <dbReference type="ARBA" id="ARBA00022692"/>
    </source>
</evidence>
<keyword evidence="5 7" id="KW-0472">Membrane</keyword>
<evidence type="ECO:0000256" key="5">
    <source>
        <dbReference type="ARBA" id="ARBA00023136"/>
    </source>
</evidence>